<evidence type="ECO:0000313" key="2">
    <source>
        <dbReference type="EMBL" id="MBB2997622.1"/>
    </source>
</evidence>
<proteinExistence type="predicted"/>
<sequence length="33" mass="3316">MPPGSEAAPTDNKVSFHGCAQSSGPNQLDITGT</sequence>
<name>A0A839QWE0_9MICC</name>
<gene>
    <name evidence="2" type="ORF">E9229_003894</name>
</gene>
<feature type="compositionally biased region" description="Polar residues" evidence="1">
    <location>
        <begin position="20"/>
        <end position="33"/>
    </location>
</feature>
<comment type="caution">
    <text evidence="2">The sequence shown here is derived from an EMBL/GenBank/DDBJ whole genome shotgun (WGS) entry which is preliminary data.</text>
</comment>
<dbReference type="AlphaFoldDB" id="A0A839QWE0"/>
<feature type="region of interest" description="Disordered" evidence="1">
    <location>
        <begin position="1"/>
        <end position="33"/>
    </location>
</feature>
<dbReference type="EMBL" id="JACHVS010000005">
    <property type="protein sequence ID" value="MBB2997622.1"/>
    <property type="molecule type" value="Genomic_DNA"/>
</dbReference>
<protein>
    <submittedName>
        <fullName evidence="2">Uncharacterized protein</fullName>
    </submittedName>
</protein>
<accession>A0A839QWE0</accession>
<reference evidence="2 3" key="1">
    <citation type="submission" date="2020-08" db="EMBL/GenBank/DDBJ databases">
        <title>Sequencing the genomes of 1000 actinobacteria strains.</title>
        <authorList>
            <person name="Klenk H.-P."/>
        </authorList>
    </citation>
    <scope>NUCLEOTIDE SEQUENCE [LARGE SCALE GENOMIC DNA]</scope>
    <source>
        <strain evidence="2 3">DSM 22826</strain>
    </source>
</reference>
<evidence type="ECO:0000256" key="1">
    <source>
        <dbReference type="SAM" id="MobiDB-lite"/>
    </source>
</evidence>
<keyword evidence="3" id="KW-1185">Reference proteome</keyword>
<evidence type="ECO:0000313" key="3">
    <source>
        <dbReference type="Proteomes" id="UP000523000"/>
    </source>
</evidence>
<dbReference type="Proteomes" id="UP000523000">
    <property type="component" value="Unassembled WGS sequence"/>
</dbReference>
<organism evidence="2 3">
    <name type="scientific">Paeniglutamicibacter cryotolerans</name>
    <dbReference type="NCBI Taxonomy" id="670079"/>
    <lineage>
        <taxon>Bacteria</taxon>
        <taxon>Bacillati</taxon>
        <taxon>Actinomycetota</taxon>
        <taxon>Actinomycetes</taxon>
        <taxon>Micrococcales</taxon>
        <taxon>Micrococcaceae</taxon>
        <taxon>Paeniglutamicibacter</taxon>
    </lineage>
</organism>